<feature type="chain" id="PRO_5043135562" description="glucuronosyltransferase" evidence="7">
    <location>
        <begin position="18"/>
        <end position="465"/>
    </location>
</feature>
<evidence type="ECO:0000256" key="1">
    <source>
        <dbReference type="ARBA" id="ARBA00009995"/>
    </source>
</evidence>
<dbReference type="Pfam" id="PF00201">
    <property type="entry name" value="UDPGT"/>
    <property type="match status" value="1"/>
</dbReference>
<evidence type="ECO:0000313" key="10">
    <source>
        <dbReference type="WBParaSite" id="HPLM_0001179201-mRNA-1"/>
    </source>
</evidence>
<keyword evidence="4" id="KW-0808">Transferase</keyword>
<dbReference type="PANTHER" id="PTHR48043">
    <property type="entry name" value="EG:EG0003.4 PROTEIN-RELATED"/>
    <property type="match status" value="1"/>
</dbReference>
<keyword evidence="3" id="KW-0328">Glycosyltransferase</keyword>
<dbReference type="EC" id="2.4.1.17" evidence="2"/>
<evidence type="ECO:0000256" key="3">
    <source>
        <dbReference type="ARBA" id="ARBA00022676"/>
    </source>
</evidence>
<dbReference type="GO" id="GO:0015020">
    <property type="term" value="F:glucuronosyltransferase activity"/>
    <property type="evidence" value="ECO:0007669"/>
    <property type="project" value="UniProtKB-EC"/>
</dbReference>
<keyword evidence="9" id="KW-1185">Reference proteome</keyword>
<name>A0A158QP33_HAEPC</name>
<comment type="similarity">
    <text evidence="1">Belongs to the UDP-glycosyltransferase family.</text>
</comment>
<proteinExistence type="inferred from homology"/>
<protein>
    <recommendedName>
        <fullName evidence="2">glucuronosyltransferase</fullName>
        <ecNumber evidence="2">2.4.1.17</ecNumber>
    </recommendedName>
</protein>
<gene>
    <name evidence="8" type="ORF">HPLM_LOCUS11784</name>
</gene>
<comment type="catalytic activity">
    <reaction evidence="6">
        <text>glucuronate acceptor + UDP-alpha-D-glucuronate = acceptor beta-D-glucuronoside + UDP + H(+)</text>
        <dbReference type="Rhea" id="RHEA:21032"/>
        <dbReference type="ChEBI" id="CHEBI:15378"/>
        <dbReference type="ChEBI" id="CHEBI:58052"/>
        <dbReference type="ChEBI" id="CHEBI:58223"/>
        <dbReference type="ChEBI" id="CHEBI:132367"/>
        <dbReference type="ChEBI" id="CHEBI:132368"/>
        <dbReference type="EC" id="2.4.1.17"/>
    </reaction>
</comment>
<dbReference type="Gene3D" id="3.40.50.2000">
    <property type="entry name" value="Glycogen Phosphorylase B"/>
    <property type="match status" value="1"/>
</dbReference>
<evidence type="ECO:0000256" key="4">
    <source>
        <dbReference type="ARBA" id="ARBA00022679"/>
    </source>
</evidence>
<dbReference type="Proteomes" id="UP000268014">
    <property type="component" value="Unassembled WGS sequence"/>
</dbReference>
<evidence type="ECO:0000313" key="9">
    <source>
        <dbReference type="Proteomes" id="UP000268014"/>
    </source>
</evidence>
<dbReference type="PANTHER" id="PTHR48043:SF145">
    <property type="entry name" value="FI06409P-RELATED"/>
    <property type="match status" value="1"/>
</dbReference>
<keyword evidence="5 7" id="KW-0732">Signal</keyword>
<evidence type="ECO:0000256" key="7">
    <source>
        <dbReference type="SAM" id="SignalP"/>
    </source>
</evidence>
<reference evidence="8 9" key="2">
    <citation type="submission" date="2018-11" db="EMBL/GenBank/DDBJ databases">
        <authorList>
            <consortium name="Pathogen Informatics"/>
        </authorList>
    </citation>
    <scope>NUCLEOTIDE SEQUENCE [LARGE SCALE GENOMIC DNA]</scope>
    <source>
        <strain evidence="8 9">MHpl1</strain>
    </source>
</reference>
<evidence type="ECO:0000313" key="8">
    <source>
        <dbReference type="EMBL" id="VDO43825.1"/>
    </source>
</evidence>
<dbReference type="EMBL" id="UZAF01017661">
    <property type="protein sequence ID" value="VDO43825.1"/>
    <property type="molecule type" value="Genomic_DNA"/>
</dbReference>
<dbReference type="InterPro" id="IPR050271">
    <property type="entry name" value="UDP-glycosyltransferase"/>
</dbReference>
<evidence type="ECO:0000256" key="6">
    <source>
        <dbReference type="ARBA" id="ARBA00047475"/>
    </source>
</evidence>
<dbReference type="OMA" id="TTFIWRN"/>
<dbReference type="InterPro" id="IPR002213">
    <property type="entry name" value="UDP_glucos_trans"/>
</dbReference>
<organism evidence="10">
    <name type="scientific">Haemonchus placei</name>
    <name type="common">Barber's pole worm</name>
    <dbReference type="NCBI Taxonomy" id="6290"/>
    <lineage>
        <taxon>Eukaryota</taxon>
        <taxon>Metazoa</taxon>
        <taxon>Ecdysozoa</taxon>
        <taxon>Nematoda</taxon>
        <taxon>Chromadorea</taxon>
        <taxon>Rhabditida</taxon>
        <taxon>Rhabditina</taxon>
        <taxon>Rhabditomorpha</taxon>
        <taxon>Strongyloidea</taxon>
        <taxon>Trichostrongylidae</taxon>
        <taxon>Haemonchus</taxon>
    </lineage>
</organism>
<dbReference type="OrthoDB" id="5835829at2759"/>
<sequence>MHVSSIFVFTLVLNVYCIQVRIKDQYSNDKSTSSRPAVVIRTGTVTVNNPKLPSTISARTLPAEKQSNLLRVLIIGSKQDVLTTTILRKIASILGDARHRVTLLSPFTGSSATAPSGQYTSKNIDYVVKSEAIVNAWDQFSVLERIRTIRRTSHDMMTFCEKVFGRMDVIDWMRNEKFDIAITSGATSIILTTSEPAPWIVKSMGIPYTGNLFEFYKVPLRLRNTIFSESPTVNALPYFRRAKTVLSSYIEEMLLDYDLIHPLDHMGQRMVGERFTPFQDAVAQTSFLLVNGDELLDFPRPLTLQWVYIGGLHVKQPSKLSQQWSTVLSMRARNVLVVFGGASLGCGQGTTVLLQAFLEIPDTTFIWRNASGPALNQSNVVFVSQVSESDLLADPRVTAIITDGRTDSLYDLVTGGKPVICIPSNFEQQGNCDRLHERGIAIVKGCDLLSSKNVKEMIKQCTTSE</sequence>
<dbReference type="STRING" id="6290.A0A158QP33"/>
<evidence type="ECO:0000256" key="2">
    <source>
        <dbReference type="ARBA" id="ARBA00012544"/>
    </source>
</evidence>
<accession>A0A158QP33</accession>
<reference evidence="10" key="1">
    <citation type="submission" date="2016-04" db="UniProtKB">
        <authorList>
            <consortium name="WormBaseParasite"/>
        </authorList>
    </citation>
    <scope>IDENTIFICATION</scope>
</reference>
<evidence type="ECO:0000256" key="5">
    <source>
        <dbReference type="ARBA" id="ARBA00022729"/>
    </source>
</evidence>
<dbReference type="AlphaFoldDB" id="A0A158QP33"/>
<feature type="signal peptide" evidence="7">
    <location>
        <begin position="1"/>
        <end position="17"/>
    </location>
</feature>
<dbReference type="SUPFAM" id="SSF53756">
    <property type="entry name" value="UDP-Glycosyltransferase/glycogen phosphorylase"/>
    <property type="match status" value="1"/>
</dbReference>
<dbReference type="WBParaSite" id="HPLM_0001179201-mRNA-1">
    <property type="protein sequence ID" value="HPLM_0001179201-mRNA-1"/>
    <property type="gene ID" value="HPLM_0001179201"/>
</dbReference>